<evidence type="ECO:0000256" key="1">
    <source>
        <dbReference type="SAM" id="MobiDB-lite"/>
    </source>
</evidence>
<feature type="compositionally biased region" description="Basic and acidic residues" evidence="1">
    <location>
        <begin position="266"/>
        <end position="277"/>
    </location>
</feature>
<evidence type="ECO:0000313" key="3">
    <source>
        <dbReference type="Proteomes" id="UP000518288"/>
    </source>
</evidence>
<dbReference type="Pfam" id="PF13103">
    <property type="entry name" value="TonB_2"/>
    <property type="match status" value="1"/>
</dbReference>
<feature type="region of interest" description="Disordered" evidence="1">
    <location>
        <begin position="1"/>
        <end position="35"/>
    </location>
</feature>
<feature type="compositionally biased region" description="Basic and acidic residues" evidence="1">
    <location>
        <begin position="1"/>
        <end position="18"/>
    </location>
</feature>
<dbReference type="PRINTS" id="PR01217">
    <property type="entry name" value="PRICHEXTENSN"/>
</dbReference>
<feature type="region of interest" description="Disordered" evidence="1">
    <location>
        <begin position="369"/>
        <end position="391"/>
    </location>
</feature>
<comment type="caution">
    <text evidence="2">The sequence shown here is derived from an EMBL/GenBank/DDBJ whole genome shotgun (WGS) entry which is preliminary data.</text>
</comment>
<dbReference type="RefSeq" id="WP_179633741.1">
    <property type="nucleotide sequence ID" value="NZ_JACCFH010000001.1"/>
</dbReference>
<feature type="region of interest" description="Disordered" evidence="1">
    <location>
        <begin position="111"/>
        <end position="186"/>
    </location>
</feature>
<dbReference type="Proteomes" id="UP000518288">
    <property type="component" value="Unassembled WGS sequence"/>
</dbReference>
<proteinExistence type="predicted"/>
<dbReference type="EMBL" id="JACCFH010000001">
    <property type="protein sequence ID" value="NYG32915.1"/>
    <property type="molecule type" value="Genomic_DNA"/>
</dbReference>
<accession>A0A7Y9R0D8</accession>
<dbReference type="SUPFAM" id="SSF74653">
    <property type="entry name" value="TolA/TonB C-terminal domain"/>
    <property type="match status" value="1"/>
</dbReference>
<evidence type="ECO:0000313" key="2">
    <source>
        <dbReference type="EMBL" id="NYG32915.1"/>
    </source>
</evidence>
<dbReference type="Gene3D" id="3.30.1150.10">
    <property type="match status" value="1"/>
</dbReference>
<feature type="compositionally biased region" description="Low complexity" evidence="1">
    <location>
        <begin position="377"/>
        <end position="391"/>
    </location>
</feature>
<organism evidence="2 3">
    <name type="scientific">Sphaerotilus montanus</name>
    <dbReference type="NCBI Taxonomy" id="522889"/>
    <lineage>
        <taxon>Bacteria</taxon>
        <taxon>Pseudomonadati</taxon>
        <taxon>Pseudomonadota</taxon>
        <taxon>Betaproteobacteria</taxon>
        <taxon>Burkholderiales</taxon>
        <taxon>Sphaerotilaceae</taxon>
        <taxon>Sphaerotilus</taxon>
    </lineage>
</organism>
<dbReference type="AlphaFoldDB" id="A0A7Y9R0D8"/>
<feature type="compositionally biased region" description="Pro residues" evidence="1">
    <location>
        <begin position="115"/>
        <end position="133"/>
    </location>
</feature>
<sequence>MSNKWTVHDFDKAPERPPRPRGRRPVSLQRTPPERRSFNGALVASVLLHGLLLSQLVGEGQGVPGLVLPWQERRAVVPDIQTVLVPPQPAPAASAPPVAAVEVQRASIRSAPAEAPTPKPPAPPAPPAPPPPERAVVEAPVPKPAPPAEAVPVNPPPPPPRAEVPDRAPPPVLTAEPTEVPTPVVPVAPEPMLAASAVEPSASSPDPVAVALAQREAALEAQRLDVAARAEAARLEAERQETARQQAAKLEAQRQEAARQAAARAEAARLETERQEAARQAAARAEAARLEAERQEAARQAAARLEAQRQEAARQAAVRAEATRLAAERQEAERQEAVRQEAARAQAAQQEAAAKREAVLRAIGRQLDEERARRDAAANATPSPSGTLPLSLSTARRARLFGHTDSNADLVAYAQAWALKIQLNTLPDQVREITKRPHTPPTVTVAMRSDGSVESMTFVVSSGVAEIDDAIRRIVETQRPYPAFPLALAREFDVVEIRRTWYFDAAVRLH</sequence>
<protein>
    <submittedName>
        <fullName evidence="2">Membrane protein involved in colicin uptake</fullName>
    </submittedName>
</protein>
<name>A0A7Y9R0D8_9BURK</name>
<keyword evidence="3" id="KW-1185">Reference proteome</keyword>
<reference evidence="2 3" key="1">
    <citation type="submission" date="2020-07" db="EMBL/GenBank/DDBJ databases">
        <title>Genomic Encyclopedia of Archaeal and Bacterial Type Strains, Phase II (KMG-II): from individual species to whole genera.</title>
        <authorList>
            <person name="Goeker M."/>
        </authorList>
    </citation>
    <scope>NUCLEOTIDE SEQUENCE [LARGE SCALE GENOMIC DNA]</scope>
    <source>
        <strain evidence="2 3">DSM 21226</strain>
    </source>
</reference>
<feature type="compositionally biased region" description="Low complexity" evidence="1">
    <location>
        <begin position="173"/>
        <end position="182"/>
    </location>
</feature>
<gene>
    <name evidence="2" type="ORF">BDD16_001901</name>
</gene>
<feature type="compositionally biased region" description="Pro residues" evidence="1">
    <location>
        <begin position="141"/>
        <end position="172"/>
    </location>
</feature>
<feature type="region of interest" description="Disordered" evidence="1">
    <location>
        <begin position="236"/>
        <end position="282"/>
    </location>
</feature>